<gene>
    <name evidence="2" type="ORF">GCM10011389_16640</name>
</gene>
<name>A0ABQ1Q1D5_9BACI</name>
<evidence type="ECO:0000256" key="1">
    <source>
        <dbReference type="SAM" id="Phobius"/>
    </source>
</evidence>
<keyword evidence="1" id="KW-0472">Membrane</keyword>
<feature type="transmembrane region" description="Helical" evidence="1">
    <location>
        <begin position="37"/>
        <end position="62"/>
    </location>
</feature>
<evidence type="ECO:0000313" key="3">
    <source>
        <dbReference type="Proteomes" id="UP000642571"/>
    </source>
</evidence>
<evidence type="ECO:0000313" key="2">
    <source>
        <dbReference type="EMBL" id="GGD09807.1"/>
    </source>
</evidence>
<keyword evidence="3" id="KW-1185">Reference proteome</keyword>
<dbReference type="EMBL" id="BMIN01000005">
    <property type="protein sequence ID" value="GGD09807.1"/>
    <property type="molecule type" value="Genomic_DNA"/>
</dbReference>
<keyword evidence="1" id="KW-0812">Transmembrane</keyword>
<feature type="transmembrane region" description="Helical" evidence="1">
    <location>
        <begin position="15"/>
        <end position="31"/>
    </location>
</feature>
<sequence length="72" mass="7931">MSLDGSSTSSTFREVYRALVIALSCLCTAIITWLDNWILSCILVLGALICGSIGVVGLIRMITNKHKFTRQR</sequence>
<organism evidence="2 3">
    <name type="scientific">Pontibacillus salipaludis</name>
    <dbReference type="NCBI Taxonomy" id="1697394"/>
    <lineage>
        <taxon>Bacteria</taxon>
        <taxon>Bacillati</taxon>
        <taxon>Bacillota</taxon>
        <taxon>Bacilli</taxon>
        <taxon>Bacillales</taxon>
        <taxon>Bacillaceae</taxon>
        <taxon>Pontibacillus</taxon>
    </lineage>
</organism>
<accession>A0ABQ1Q1D5</accession>
<reference evidence="3" key="1">
    <citation type="journal article" date="2019" name="Int. J. Syst. Evol. Microbiol.">
        <title>The Global Catalogue of Microorganisms (GCM) 10K type strain sequencing project: providing services to taxonomists for standard genome sequencing and annotation.</title>
        <authorList>
            <consortium name="The Broad Institute Genomics Platform"/>
            <consortium name="The Broad Institute Genome Sequencing Center for Infectious Disease"/>
            <person name="Wu L."/>
            <person name="Ma J."/>
        </authorList>
    </citation>
    <scope>NUCLEOTIDE SEQUENCE [LARGE SCALE GENOMIC DNA]</scope>
    <source>
        <strain evidence="3">CGMCC 1.15353</strain>
    </source>
</reference>
<comment type="caution">
    <text evidence="2">The sequence shown here is derived from an EMBL/GenBank/DDBJ whole genome shotgun (WGS) entry which is preliminary data.</text>
</comment>
<dbReference type="Proteomes" id="UP000642571">
    <property type="component" value="Unassembled WGS sequence"/>
</dbReference>
<protein>
    <submittedName>
        <fullName evidence="2">Uncharacterized protein</fullName>
    </submittedName>
</protein>
<keyword evidence="1" id="KW-1133">Transmembrane helix</keyword>
<proteinExistence type="predicted"/>